<accession>A0AAV4G3I7</accession>
<evidence type="ECO:0000259" key="2">
    <source>
        <dbReference type="Pfam" id="PF20700"/>
    </source>
</evidence>
<dbReference type="Pfam" id="PF20700">
    <property type="entry name" value="Mutator"/>
    <property type="match status" value="1"/>
</dbReference>
<dbReference type="Proteomes" id="UP000762676">
    <property type="component" value="Unassembled WGS sequence"/>
</dbReference>
<dbReference type="InterPro" id="IPR049012">
    <property type="entry name" value="Mutator_transp_dom"/>
</dbReference>
<proteinExistence type="predicted"/>
<evidence type="ECO:0000256" key="1">
    <source>
        <dbReference type="SAM" id="MobiDB-lite"/>
    </source>
</evidence>
<name>A0AAV4G3I7_9GAST</name>
<organism evidence="3 4">
    <name type="scientific">Elysia marginata</name>
    <dbReference type="NCBI Taxonomy" id="1093978"/>
    <lineage>
        <taxon>Eukaryota</taxon>
        <taxon>Metazoa</taxon>
        <taxon>Spiralia</taxon>
        <taxon>Lophotrochozoa</taxon>
        <taxon>Mollusca</taxon>
        <taxon>Gastropoda</taxon>
        <taxon>Heterobranchia</taxon>
        <taxon>Euthyneura</taxon>
        <taxon>Panpulmonata</taxon>
        <taxon>Sacoglossa</taxon>
        <taxon>Placobranchoidea</taxon>
        <taxon>Plakobranchidae</taxon>
        <taxon>Elysia</taxon>
    </lineage>
</organism>
<feature type="domain" description="Mutator-like transposase" evidence="2">
    <location>
        <begin position="118"/>
        <end position="297"/>
    </location>
</feature>
<dbReference type="AlphaFoldDB" id="A0AAV4G3I7"/>
<keyword evidence="4" id="KW-1185">Reference proteome</keyword>
<feature type="region of interest" description="Disordered" evidence="1">
    <location>
        <begin position="14"/>
        <end position="90"/>
    </location>
</feature>
<gene>
    <name evidence="3" type="ORF">ElyMa_004030700</name>
</gene>
<protein>
    <recommendedName>
        <fullName evidence="2">Mutator-like transposase domain-containing protein</fullName>
    </recommendedName>
</protein>
<comment type="caution">
    <text evidence="3">The sequence shown here is derived from an EMBL/GenBank/DDBJ whole genome shotgun (WGS) entry which is preliminary data.</text>
</comment>
<evidence type="ECO:0000313" key="3">
    <source>
        <dbReference type="EMBL" id="GFR79809.1"/>
    </source>
</evidence>
<dbReference type="EMBL" id="BMAT01008185">
    <property type="protein sequence ID" value="GFR79809.1"/>
    <property type="molecule type" value="Genomic_DNA"/>
</dbReference>
<evidence type="ECO:0000313" key="4">
    <source>
        <dbReference type="Proteomes" id="UP000762676"/>
    </source>
</evidence>
<reference evidence="3 4" key="1">
    <citation type="journal article" date="2021" name="Elife">
        <title>Chloroplast acquisition without the gene transfer in kleptoplastic sea slugs, Plakobranchus ocellatus.</title>
        <authorList>
            <person name="Maeda T."/>
            <person name="Takahashi S."/>
            <person name="Yoshida T."/>
            <person name="Shimamura S."/>
            <person name="Takaki Y."/>
            <person name="Nagai Y."/>
            <person name="Toyoda A."/>
            <person name="Suzuki Y."/>
            <person name="Arimoto A."/>
            <person name="Ishii H."/>
            <person name="Satoh N."/>
            <person name="Nishiyama T."/>
            <person name="Hasebe M."/>
            <person name="Maruyama T."/>
            <person name="Minagawa J."/>
            <person name="Obokata J."/>
            <person name="Shigenobu S."/>
        </authorList>
    </citation>
    <scope>NUCLEOTIDE SEQUENCE [LARGE SCALE GENOMIC DNA]</scope>
</reference>
<feature type="compositionally biased region" description="Polar residues" evidence="1">
    <location>
        <begin position="18"/>
        <end position="34"/>
    </location>
</feature>
<sequence>MANLRLDLTTIQDLAAFSPSNDSTNVPGPSNDSSEAGPEGIFGYESESDTICNEPGPNGDFAHDQPGPSADSSDDSDMSLHLHFSGDEDDEPVQESAAWRKLNILSNDVGGDPQDTGYLLVHFSFLDKLVAALCCPFCSDQSLSLEKTYKGGLSSMMKVWCRTCDDYIFSEYSSPGAKRKDITKRLVLAAKESGLGYKGVCNFFSILNMHKPLHKTFQEISATVHTAAIAEAEKCMQKTAEHISNTTVIENPGQLAAPAAAISYDGTWHKHGHSSHFGVGVAIDCKSGFVLDTQVLSNYRAANPYVFPYFRTLFHPKYAGTIFLR</sequence>